<keyword evidence="10" id="KW-1185">Reference proteome</keyword>
<dbReference type="Pfam" id="PF25183">
    <property type="entry name" value="OMP_b-brl_4"/>
    <property type="match status" value="2"/>
</dbReference>
<organism evidence="9 10">
    <name type="scientific">Qipengyuania xiapuensis</name>
    <dbReference type="NCBI Taxonomy" id="2867236"/>
    <lineage>
        <taxon>Bacteria</taxon>
        <taxon>Pseudomonadati</taxon>
        <taxon>Pseudomonadota</taxon>
        <taxon>Alphaproteobacteria</taxon>
        <taxon>Sphingomonadales</taxon>
        <taxon>Erythrobacteraceae</taxon>
        <taxon>Qipengyuania</taxon>
    </lineage>
</organism>
<sequence>MKFKYLLAASAVSLSATAAMVAAPAAAQQITSGIEGQVVSDSGTAIQGATVTVTDTRTGQSSVLTSGPDGSFRVGSLVPGGPYTVTAQADGFEGQTVEGQFITVSGNTSFTFELTQSAAENVIVVTGARANVQQLAVGPGTAFGEATLEAFPSLSRDVRDIIRLDPRVSLERADEVDRISCLGGNDRSNTFTVDGIVQADVFGLNGTPFAARNSLPLPYDVVRETSVEFAPFDVEYSDFTGCLVNVVTKSGQNEFHGSAFYTYYDDSMLADTIIRPDGEEVPLSSGSEERWGVTLGGPIIKDRLFFYAGYEETDLGDANDEGPLGGGFANPEFGVTQAQFDRFAQIARDVYGQDVGGYPRTLDETSVRYFGRIDAYITDDHRLEATYQRLEESNIEPDFGGGNITGLNSFEDEGTISDYYSVRLYSDWSDKVSTEIRLSRAEVGDKQGPVGFGEAQSDNPTVRLAVGTQVPDASDPGEFNYGVLSTGPGIFRSANQLDTQIDQAKFQINIDAGDHLFKIGAEANSLEVYNLFAINATGTLYFSNLDDFENGVLSQGFTFFPDAQEIFEGDAYGADINATPTGDINEAAARFNRNIYSFYAQDEWQATDQLSVTAGLRVQIYDGDAPRTNPAFFDRFGFTNANSFGKLDPVLLPRLSATYELDNDGFFSNSRITGGVGVFSGGDPVVYFSNAFSNNGFSTALGTSVFCSTTPTNVLDAQGNFTGFPQCVTDSGSATAAQGGGDVQSTDPDFDVPTVVRANLGFASDIGTDTGFFSGWRLNLDYIYSRFNDTLNFVDLVQAPNPDEGLNGYTIDGRPIYDALDINRSGCNATLVGTGGTPPVYDNLTGDCFGTRLDDFIQLTNGPSYESHIASMLLSKRFDGGIITDGGSVNVRFGYAFTDSSNNRDVASSTATSSYDRTAAFDRQNPAVSTSNFETRHNITAAISFREKFFGDYATQLGLFFRARSGRPYSLVFDGGSVFNDSASGSDNALLYVPSGVNDPYLSPQSDPTAVQELIDYVNASGCEFTPGASIERNTCRNPWSYDLDMRISQELPFFGKLTGLVDDRLEIFADFDNVLNMIDSKANRVIFNFDIPTSFADYDDEGRYIIDNFNPDDEQSISISGSAWKIQVGARYEF</sequence>
<keyword evidence="4" id="KW-0812">Transmembrane</keyword>
<evidence type="ECO:0000313" key="9">
    <source>
        <dbReference type="EMBL" id="QZD93598.1"/>
    </source>
</evidence>
<dbReference type="InterPro" id="IPR036942">
    <property type="entry name" value="Beta-barrel_TonB_sf"/>
</dbReference>
<dbReference type="EMBL" id="CP081296">
    <property type="protein sequence ID" value="QZD93598.1"/>
    <property type="molecule type" value="Genomic_DNA"/>
</dbReference>
<keyword evidence="3" id="KW-1134">Transmembrane beta strand</keyword>
<feature type="domain" description="TonB-dependent transporter Oar-like beta-barrel" evidence="8">
    <location>
        <begin position="365"/>
        <end position="1077"/>
    </location>
</feature>
<feature type="domain" description="TonB-dependent transporter Oar-like beta-barrel" evidence="8">
    <location>
        <begin position="247"/>
        <end position="315"/>
    </location>
</feature>
<keyword evidence="2" id="KW-0813">Transport</keyword>
<evidence type="ECO:0000256" key="6">
    <source>
        <dbReference type="ARBA" id="ARBA00023237"/>
    </source>
</evidence>
<evidence type="ECO:0000256" key="2">
    <source>
        <dbReference type="ARBA" id="ARBA00022448"/>
    </source>
</evidence>
<dbReference type="PANTHER" id="PTHR30069:SF46">
    <property type="entry name" value="OAR PROTEIN"/>
    <property type="match status" value="1"/>
</dbReference>
<dbReference type="InterPro" id="IPR008969">
    <property type="entry name" value="CarboxyPept-like_regulatory"/>
</dbReference>
<dbReference type="RefSeq" id="WP_221429282.1">
    <property type="nucleotide sequence ID" value="NZ_CP081296.1"/>
</dbReference>
<dbReference type="Proteomes" id="UP000824300">
    <property type="component" value="Chromosome"/>
</dbReference>
<keyword evidence="6" id="KW-0998">Cell outer membrane</keyword>
<evidence type="ECO:0000256" key="1">
    <source>
        <dbReference type="ARBA" id="ARBA00004571"/>
    </source>
</evidence>
<dbReference type="Gene3D" id="2.60.40.1120">
    <property type="entry name" value="Carboxypeptidase-like, regulatory domain"/>
    <property type="match status" value="1"/>
</dbReference>
<evidence type="ECO:0000313" key="10">
    <source>
        <dbReference type="Proteomes" id="UP000824300"/>
    </source>
</evidence>
<evidence type="ECO:0000259" key="8">
    <source>
        <dbReference type="Pfam" id="PF25183"/>
    </source>
</evidence>
<evidence type="ECO:0000256" key="7">
    <source>
        <dbReference type="SAM" id="SignalP"/>
    </source>
</evidence>
<feature type="chain" id="PRO_5045109038" evidence="7">
    <location>
        <begin position="19"/>
        <end position="1135"/>
    </location>
</feature>
<reference evidence="9 10" key="1">
    <citation type="submission" date="2021-08" db="EMBL/GenBank/DDBJ databases">
        <title>Comparative Genomics Analysis of the Genus Qipengyuania Reveals Extensive Genetic Diversity and Metabolic Versatility, Including the Description of Fifteen Novel Species.</title>
        <authorList>
            <person name="Liu Y."/>
        </authorList>
    </citation>
    <scope>NUCLEOTIDE SEQUENCE [LARGE SCALE GENOMIC DNA]</scope>
    <source>
        <strain evidence="9 10">1NDW3</strain>
    </source>
</reference>
<keyword evidence="7" id="KW-0732">Signal</keyword>
<dbReference type="InterPro" id="IPR039426">
    <property type="entry name" value="TonB-dep_rcpt-like"/>
</dbReference>
<accession>A0ABX9A138</accession>
<dbReference type="Pfam" id="PF13620">
    <property type="entry name" value="CarboxypepD_reg"/>
    <property type="match status" value="1"/>
</dbReference>
<comment type="subcellular location">
    <subcellularLocation>
        <location evidence="1">Cell outer membrane</location>
        <topology evidence="1">Multi-pass membrane protein</topology>
    </subcellularLocation>
</comment>
<proteinExistence type="predicted"/>
<dbReference type="SUPFAM" id="SSF49464">
    <property type="entry name" value="Carboxypeptidase regulatory domain-like"/>
    <property type="match status" value="1"/>
</dbReference>
<dbReference type="InterPro" id="IPR057601">
    <property type="entry name" value="Oar-like_b-barrel"/>
</dbReference>
<gene>
    <name evidence="9" type="ORF">K3162_06235</name>
</gene>
<keyword evidence="5" id="KW-0472">Membrane</keyword>
<protein>
    <submittedName>
        <fullName evidence="9">TonB-dependent receptor</fullName>
    </submittedName>
</protein>
<evidence type="ECO:0000256" key="5">
    <source>
        <dbReference type="ARBA" id="ARBA00023136"/>
    </source>
</evidence>
<feature type="signal peptide" evidence="7">
    <location>
        <begin position="1"/>
        <end position="18"/>
    </location>
</feature>
<evidence type="ECO:0000256" key="3">
    <source>
        <dbReference type="ARBA" id="ARBA00022452"/>
    </source>
</evidence>
<dbReference type="PANTHER" id="PTHR30069">
    <property type="entry name" value="TONB-DEPENDENT OUTER MEMBRANE RECEPTOR"/>
    <property type="match status" value="1"/>
</dbReference>
<dbReference type="SUPFAM" id="SSF56935">
    <property type="entry name" value="Porins"/>
    <property type="match status" value="1"/>
</dbReference>
<name>A0ABX9A138_9SPHN</name>
<keyword evidence="9" id="KW-0675">Receptor</keyword>
<evidence type="ECO:0000256" key="4">
    <source>
        <dbReference type="ARBA" id="ARBA00022692"/>
    </source>
</evidence>
<dbReference type="Gene3D" id="2.40.170.20">
    <property type="entry name" value="TonB-dependent receptor, beta-barrel domain"/>
    <property type="match status" value="1"/>
</dbReference>